<dbReference type="PANTHER" id="PTHR31232:SF149">
    <property type="entry name" value="S-PROTEIN HOMOLOG"/>
    <property type="match status" value="1"/>
</dbReference>
<comment type="subcellular location">
    <subcellularLocation>
        <location evidence="1 6">Secreted</location>
    </subcellularLocation>
</comment>
<dbReference type="AlphaFoldDB" id="A0AAW1J8M1"/>
<evidence type="ECO:0000256" key="1">
    <source>
        <dbReference type="ARBA" id="ARBA00004613"/>
    </source>
</evidence>
<accession>A0AAW1J8M1</accession>
<evidence type="ECO:0000256" key="6">
    <source>
        <dbReference type="RuleBase" id="RU367044"/>
    </source>
</evidence>
<dbReference type="Proteomes" id="UP001443914">
    <property type="component" value="Unassembled WGS sequence"/>
</dbReference>
<gene>
    <name evidence="7" type="ORF">RND81_08G174900</name>
</gene>
<keyword evidence="5 6" id="KW-0732">Signal</keyword>
<evidence type="ECO:0000313" key="7">
    <source>
        <dbReference type="EMBL" id="KAK9699457.1"/>
    </source>
</evidence>
<dbReference type="PANTHER" id="PTHR31232">
    <property type="match status" value="1"/>
</dbReference>
<evidence type="ECO:0000313" key="8">
    <source>
        <dbReference type="Proteomes" id="UP001443914"/>
    </source>
</evidence>
<sequence length="139" mass="16639">MSKIYKFALVFILALTFFIDFSEGLFDLGHVKVRVNNTLSNGKKLLIHCKSKDNDLSTVEVAHLHVYNFTISKSFWGDTSFFCDVFFGNEMHWFNVFNQQRDAEFCHKTCYYEVRESKVCKYMKRFLDIVEDCYYWKKE</sequence>
<dbReference type="InterPro" id="IPR010264">
    <property type="entry name" value="Self-incomp_S1"/>
</dbReference>
<protein>
    <recommendedName>
        <fullName evidence="6">S-protein homolog</fullName>
    </recommendedName>
</protein>
<evidence type="ECO:0000256" key="4">
    <source>
        <dbReference type="ARBA" id="ARBA00022525"/>
    </source>
</evidence>
<dbReference type="GO" id="GO:0005576">
    <property type="term" value="C:extracellular region"/>
    <property type="evidence" value="ECO:0007669"/>
    <property type="project" value="UniProtKB-SubCell"/>
</dbReference>
<dbReference type="Pfam" id="PF05938">
    <property type="entry name" value="Self-incomp_S1"/>
    <property type="match status" value="1"/>
</dbReference>
<organism evidence="7 8">
    <name type="scientific">Saponaria officinalis</name>
    <name type="common">Common soapwort</name>
    <name type="synonym">Lychnis saponaria</name>
    <dbReference type="NCBI Taxonomy" id="3572"/>
    <lineage>
        <taxon>Eukaryota</taxon>
        <taxon>Viridiplantae</taxon>
        <taxon>Streptophyta</taxon>
        <taxon>Embryophyta</taxon>
        <taxon>Tracheophyta</taxon>
        <taxon>Spermatophyta</taxon>
        <taxon>Magnoliopsida</taxon>
        <taxon>eudicotyledons</taxon>
        <taxon>Gunneridae</taxon>
        <taxon>Pentapetalae</taxon>
        <taxon>Caryophyllales</taxon>
        <taxon>Caryophyllaceae</taxon>
        <taxon>Caryophylleae</taxon>
        <taxon>Saponaria</taxon>
    </lineage>
</organism>
<evidence type="ECO:0000256" key="3">
    <source>
        <dbReference type="ARBA" id="ARBA00022471"/>
    </source>
</evidence>
<dbReference type="EMBL" id="JBDFQZ010000008">
    <property type="protein sequence ID" value="KAK9699457.1"/>
    <property type="molecule type" value="Genomic_DNA"/>
</dbReference>
<comment type="similarity">
    <text evidence="2 6">Belongs to the plant self-incompatibility (S1) protein family.</text>
</comment>
<name>A0AAW1J8M1_SAPOF</name>
<feature type="signal peptide" evidence="6">
    <location>
        <begin position="1"/>
        <end position="24"/>
    </location>
</feature>
<comment type="caution">
    <text evidence="7">The sequence shown here is derived from an EMBL/GenBank/DDBJ whole genome shotgun (WGS) entry which is preliminary data.</text>
</comment>
<evidence type="ECO:0000256" key="5">
    <source>
        <dbReference type="ARBA" id="ARBA00022729"/>
    </source>
</evidence>
<keyword evidence="8" id="KW-1185">Reference proteome</keyword>
<evidence type="ECO:0000256" key="2">
    <source>
        <dbReference type="ARBA" id="ARBA00005581"/>
    </source>
</evidence>
<keyword evidence="3 6" id="KW-0713">Self-incompatibility</keyword>
<feature type="chain" id="PRO_5043090275" description="S-protein homolog" evidence="6">
    <location>
        <begin position="25"/>
        <end position="139"/>
    </location>
</feature>
<proteinExistence type="inferred from homology"/>
<dbReference type="GO" id="GO:0060320">
    <property type="term" value="P:rejection of self pollen"/>
    <property type="evidence" value="ECO:0007669"/>
    <property type="project" value="UniProtKB-KW"/>
</dbReference>
<reference evidence="7" key="1">
    <citation type="submission" date="2024-03" db="EMBL/GenBank/DDBJ databases">
        <title>WGS assembly of Saponaria officinalis var. Norfolk2.</title>
        <authorList>
            <person name="Jenkins J."/>
            <person name="Shu S."/>
            <person name="Grimwood J."/>
            <person name="Barry K."/>
            <person name="Goodstein D."/>
            <person name="Schmutz J."/>
            <person name="Leebens-Mack J."/>
            <person name="Osbourn A."/>
        </authorList>
    </citation>
    <scope>NUCLEOTIDE SEQUENCE [LARGE SCALE GENOMIC DNA]</scope>
    <source>
        <strain evidence="7">JIC</strain>
    </source>
</reference>
<keyword evidence="4 6" id="KW-0964">Secreted</keyword>